<dbReference type="Ensembl" id="ENSCSAVT00000017292.1">
    <property type="protein sequence ID" value="ENSCSAVP00000017109.1"/>
    <property type="gene ID" value="ENSCSAVG00000010060.1"/>
</dbReference>
<evidence type="ECO:0000313" key="2">
    <source>
        <dbReference type="Ensembl" id="ENSCSAVP00000017109.1"/>
    </source>
</evidence>
<protein>
    <submittedName>
        <fullName evidence="2">Uncharacterized protein</fullName>
    </submittedName>
</protein>
<reference evidence="3" key="1">
    <citation type="submission" date="2003-08" db="EMBL/GenBank/DDBJ databases">
        <authorList>
            <person name="Birren B."/>
            <person name="Nusbaum C."/>
            <person name="Abebe A."/>
            <person name="Abouelleil A."/>
            <person name="Adekoya E."/>
            <person name="Ait-zahra M."/>
            <person name="Allen N."/>
            <person name="Allen T."/>
            <person name="An P."/>
            <person name="Anderson M."/>
            <person name="Anderson S."/>
            <person name="Arachchi H."/>
            <person name="Armbruster J."/>
            <person name="Bachantsang P."/>
            <person name="Baldwin J."/>
            <person name="Barry A."/>
            <person name="Bayul T."/>
            <person name="Blitshsteyn B."/>
            <person name="Bloom T."/>
            <person name="Blye J."/>
            <person name="Boguslavskiy L."/>
            <person name="Borowsky M."/>
            <person name="Boukhgalter B."/>
            <person name="Brunache A."/>
            <person name="Butler J."/>
            <person name="Calixte N."/>
            <person name="Calvo S."/>
            <person name="Camarata J."/>
            <person name="Campo K."/>
            <person name="Chang J."/>
            <person name="Cheshatsang Y."/>
            <person name="Citroen M."/>
            <person name="Collymore A."/>
            <person name="Considine T."/>
            <person name="Cook A."/>
            <person name="Cooke P."/>
            <person name="Corum B."/>
            <person name="Cuomo C."/>
            <person name="David R."/>
            <person name="Dawoe T."/>
            <person name="Degray S."/>
            <person name="Dodge S."/>
            <person name="Dooley K."/>
            <person name="Dorje P."/>
            <person name="Dorjee K."/>
            <person name="Dorris L."/>
            <person name="Duffey N."/>
            <person name="Dupes A."/>
            <person name="Elkins T."/>
            <person name="Engels R."/>
            <person name="Erickson J."/>
            <person name="Farina A."/>
            <person name="Faro S."/>
            <person name="Ferreira P."/>
            <person name="Fischer H."/>
            <person name="Fitzgerald M."/>
            <person name="Foley K."/>
            <person name="Gage D."/>
            <person name="Galagan J."/>
            <person name="Gearin G."/>
            <person name="Gnerre S."/>
            <person name="Gnirke A."/>
            <person name="Goyette A."/>
            <person name="Graham J."/>
            <person name="Grandbois E."/>
            <person name="Gyaltsen K."/>
            <person name="Hafez N."/>
            <person name="Hagopian D."/>
            <person name="Hagos B."/>
            <person name="Hall J."/>
            <person name="Hatcher B."/>
            <person name="Heller A."/>
            <person name="Higgins H."/>
            <person name="Honan T."/>
            <person name="Horn A."/>
            <person name="Houde N."/>
            <person name="Hughes L."/>
            <person name="Hulme W."/>
            <person name="Husby E."/>
            <person name="Iliev I."/>
            <person name="Jaffe D."/>
            <person name="Jones C."/>
            <person name="Kamal M."/>
            <person name="Kamat A."/>
            <person name="Kamvysselis M."/>
            <person name="Karlsson E."/>
            <person name="Kells C."/>
            <person name="Kieu A."/>
            <person name="Kisner P."/>
            <person name="Kodira C."/>
            <person name="Kulbokas E."/>
            <person name="Labutti K."/>
            <person name="Lama D."/>
            <person name="Landers T."/>
            <person name="Leger J."/>
            <person name="Levine S."/>
            <person name="Lewis D."/>
            <person name="Lewis T."/>
            <person name="Lindblad-toh K."/>
            <person name="Liu X."/>
            <person name="Lokyitsang T."/>
            <person name="Lokyitsang Y."/>
            <person name="Lucien O."/>
            <person name="Lui A."/>
            <person name="Ma L.J."/>
            <person name="Mabbitt R."/>
            <person name="Macdonald J."/>
            <person name="Maclean C."/>
            <person name="Major J."/>
            <person name="Manning J."/>
            <person name="Marabella R."/>
            <person name="Maru K."/>
            <person name="Matthews C."/>
            <person name="Mauceli E."/>
            <person name="Mccarthy M."/>
            <person name="Mcdonough S."/>
            <person name="Mcghee T."/>
            <person name="Meldrim J."/>
            <person name="Meneus L."/>
            <person name="Mesirov J."/>
            <person name="Mihalev A."/>
            <person name="Mihova T."/>
            <person name="Mikkelsen T."/>
            <person name="Mlenga V."/>
            <person name="Moru K."/>
            <person name="Mozes J."/>
            <person name="Mulrain L."/>
            <person name="Munson G."/>
            <person name="Naylor J."/>
            <person name="Newes C."/>
            <person name="Nguyen C."/>
            <person name="Nguyen N."/>
            <person name="Nguyen T."/>
            <person name="Nicol R."/>
            <person name="Nielsen C."/>
            <person name="Nizzari M."/>
            <person name="Norbu C."/>
            <person name="Norbu N."/>
            <person name="O'donnell P."/>
            <person name="Okoawo O."/>
            <person name="O'leary S."/>
            <person name="Omotosho B."/>
            <person name="O'neill K."/>
            <person name="Osman S."/>
            <person name="Parker S."/>
            <person name="Perrin D."/>
            <person name="Phunkhang P."/>
            <person name="Piqani B."/>
            <person name="Purcell S."/>
            <person name="Rachupka T."/>
            <person name="Ramasamy U."/>
            <person name="Rameau R."/>
            <person name="Ray V."/>
            <person name="Raymond C."/>
            <person name="Retta R."/>
            <person name="Richardson S."/>
            <person name="Rise C."/>
            <person name="Rodriguez J."/>
            <person name="Rogers J."/>
            <person name="Rogov P."/>
            <person name="Rutman M."/>
            <person name="Schupbach R."/>
            <person name="Seaman C."/>
            <person name="Settipalli S."/>
            <person name="Sharpe T."/>
            <person name="Sheridan J."/>
            <person name="Sherpa N."/>
            <person name="Shi J."/>
            <person name="Smirnov S."/>
            <person name="Smith C."/>
            <person name="Sougnez C."/>
            <person name="Spencer B."/>
            <person name="Stalker J."/>
            <person name="Stange-thomann N."/>
            <person name="Stavropoulos S."/>
            <person name="Stetson K."/>
            <person name="Stone C."/>
            <person name="Stone S."/>
            <person name="Stubbs M."/>
            <person name="Talamas J."/>
            <person name="Tchuinga P."/>
            <person name="Tenzing P."/>
            <person name="Tesfaye S."/>
            <person name="Theodore J."/>
            <person name="Thoulutsang Y."/>
            <person name="Topham K."/>
            <person name="Towey S."/>
            <person name="Tsamla T."/>
            <person name="Tsomo N."/>
            <person name="Vallee D."/>
            <person name="Vassiliev H."/>
            <person name="Venkataraman V."/>
            <person name="Vinson J."/>
            <person name="Vo A."/>
            <person name="Wade C."/>
            <person name="Wang S."/>
            <person name="Wangchuk T."/>
            <person name="Wangdi T."/>
            <person name="Whittaker C."/>
            <person name="Wilkinson J."/>
            <person name="Wu Y."/>
            <person name="Wyman D."/>
            <person name="Yadav S."/>
            <person name="Yang S."/>
            <person name="Yang X."/>
            <person name="Yeager S."/>
            <person name="Yee E."/>
            <person name="Young G."/>
            <person name="Zainoun J."/>
            <person name="Zembeck L."/>
            <person name="Zimmer A."/>
            <person name="Zody M."/>
            <person name="Lander E."/>
        </authorList>
    </citation>
    <scope>NUCLEOTIDE SEQUENCE [LARGE SCALE GENOMIC DNA]</scope>
</reference>
<sequence length="95" mass="11060">TDDFYFSWDCWCCCSLWKARRLLLQDDEDGLGGDAGEGDGEEEHADGGLSASVIQPETNNQWNLISQKKLKKSNRMIFLMKKSWHKCWNNFLRRS</sequence>
<reference evidence="2" key="3">
    <citation type="submission" date="2025-09" db="UniProtKB">
        <authorList>
            <consortium name="Ensembl"/>
        </authorList>
    </citation>
    <scope>IDENTIFICATION</scope>
</reference>
<organism evidence="2 3">
    <name type="scientific">Ciona savignyi</name>
    <name type="common">Pacific transparent sea squirt</name>
    <dbReference type="NCBI Taxonomy" id="51511"/>
    <lineage>
        <taxon>Eukaryota</taxon>
        <taxon>Metazoa</taxon>
        <taxon>Chordata</taxon>
        <taxon>Tunicata</taxon>
        <taxon>Ascidiacea</taxon>
        <taxon>Phlebobranchia</taxon>
        <taxon>Cionidae</taxon>
        <taxon>Ciona</taxon>
    </lineage>
</organism>
<feature type="compositionally biased region" description="Acidic residues" evidence="1">
    <location>
        <begin position="32"/>
        <end position="44"/>
    </location>
</feature>
<dbReference type="AlphaFoldDB" id="H2ZHP3"/>
<evidence type="ECO:0000313" key="3">
    <source>
        <dbReference type="Proteomes" id="UP000007875"/>
    </source>
</evidence>
<dbReference type="HOGENOM" id="CLU_2378064_0_0_1"/>
<feature type="region of interest" description="Disordered" evidence="1">
    <location>
        <begin position="32"/>
        <end position="53"/>
    </location>
</feature>
<dbReference type="Proteomes" id="UP000007875">
    <property type="component" value="Unassembled WGS sequence"/>
</dbReference>
<accession>H2ZHP3</accession>
<reference evidence="2" key="2">
    <citation type="submission" date="2025-08" db="UniProtKB">
        <authorList>
            <consortium name="Ensembl"/>
        </authorList>
    </citation>
    <scope>IDENTIFICATION</scope>
</reference>
<keyword evidence="3" id="KW-1185">Reference proteome</keyword>
<name>H2ZHP3_CIOSA</name>
<evidence type="ECO:0000256" key="1">
    <source>
        <dbReference type="SAM" id="MobiDB-lite"/>
    </source>
</evidence>
<proteinExistence type="predicted"/>
<dbReference type="InParanoid" id="H2ZHP3"/>